<sequence>MYVHMIKIVIDGCKENENHFFLPVITKKQILWFVEINRRSSLSHTSALNRDPELLFFIFSNKIKSIKRIDLTKEQRTGRVYKETNPLTRSIGMEHGM</sequence>
<dbReference type="Proteomes" id="UP001141253">
    <property type="component" value="Chromosome 2"/>
</dbReference>
<evidence type="ECO:0000313" key="2">
    <source>
        <dbReference type="Proteomes" id="UP001141253"/>
    </source>
</evidence>
<reference evidence="1" key="2">
    <citation type="journal article" date="2023" name="Int. J. Mol. Sci.">
        <title>De Novo Assembly and Annotation of 11 Diverse Shrub Willow (Salix) Genomes Reveals Novel Gene Organization in Sex-Linked Regions.</title>
        <authorList>
            <person name="Hyden B."/>
            <person name="Feng K."/>
            <person name="Yates T.B."/>
            <person name="Jawdy S."/>
            <person name="Cereghino C."/>
            <person name="Smart L.B."/>
            <person name="Muchero W."/>
        </authorList>
    </citation>
    <scope>NUCLEOTIDE SEQUENCE</scope>
    <source>
        <tissue evidence="1">Shoot tip</tissue>
    </source>
</reference>
<evidence type="ECO:0000313" key="1">
    <source>
        <dbReference type="EMBL" id="KAJ6390294.1"/>
    </source>
</evidence>
<proteinExistence type="predicted"/>
<keyword evidence="2" id="KW-1185">Reference proteome</keyword>
<organism evidence="1 2">
    <name type="scientific">Salix suchowensis</name>
    <dbReference type="NCBI Taxonomy" id="1278906"/>
    <lineage>
        <taxon>Eukaryota</taxon>
        <taxon>Viridiplantae</taxon>
        <taxon>Streptophyta</taxon>
        <taxon>Embryophyta</taxon>
        <taxon>Tracheophyta</taxon>
        <taxon>Spermatophyta</taxon>
        <taxon>Magnoliopsida</taxon>
        <taxon>eudicotyledons</taxon>
        <taxon>Gunneridae</taxon>
        <taxon>Pentapetalae</taxon>
        <taxon>rosids</taxon>
        <taxon>fabids</taxon>
        <taxon>Malpighiales</taxon>
        <taxon>Salicaceae</taxon>
        <taxon>Saliceae</taxon>
        <taxon>Salix</taxon>
    </lineage>
</organism>
<reference evidence="1" key="1">
    <citation type="submission" date="2022-10" db="EMBL/GenBank/DDBJ databases">
        <authorList>
            <person name="Hyden B.L."/>
            <person name="Feng K."/>
            <person name="Yates T."/>
            <person name="Jawdy S."/>
            <person name="Smart L.B."/>
            <person name="Muchero W."/>
        </authorList>
    </citation>
    <scope>NUCLEOTIDE SEQUENCE</scope>
    <source>
        <tissue evidence="1">Shoot tip</tissue>
    </source>
</reference>
<gene>
    <name evidence="1" type="ORF">OIU77_024502</name>
</gene>
<protein>
    <submittedName>
        <fullName evidence="1">Uncharacterized protein</fullName>
    </submittedName>
</protein>
<dbReference type="EMBL" id="JAPFFI010000006">
    <property type="protein sequence ID" value="KAJ6390294.1"/>
    <property type="molecule type" value="Genomic_DNA"/>
</dbReference>
<comment type="caution">
    <text evidence="1">The sequence shown here is derived from an EMBL/GenBank/DDBJ whole genome shotgun (WGS) entry which is preliminary data.</text>
</comment>
<accession>A0ABQ9BTK6</accession>
<name>A0ABQ9BTK6_9ROSI</name>